<name>A0A853D1E5_9MICO</name>
<proteinExistence type="predicted"/>
<protein>
    <submittedName>
        <fullName evidence="1">Uncharacterized protein</fullName>
    </submittedName>
</protein>
<reference evidence="1 2" key="1">
    <citation type="submission" date="2020-07" db="EMBL/GenBank/DDBJ databases">
        <title>Sequencing the genomes of 1000 actinobacteria strains.</title>
        <authorList>
            <person name="Klenk H.-P."/>
        </authorList>
    </citation>
    <scope>NUCLEOTIDE SEQUENCE [LARGE SCALE GENOMIC DNA]</scope>
    <source>
        <strain evidence="1 2">DSM 15165</strain>
    </source>
</reference>
<dbReference type="AlphaFoldDB" id="A0A853D1E5"/>
<organism evidence="1 2">
    <name type="scientific">Leifsonia shinshuensis</name>
    <dbReference type="NCBI Taxonomy" id="150026"/>
    <lineage>
        <taxon>Bacteria</taxon>
        <taxon>Bacillati</taxon>
        <taxon>Actinomycetota</taxon>
        <taxon>Actinomycetes</taxon>
        <taxon>Micrococcales</taxon>
        <taxon>Microbacteriaceae</taxon>
        <taxon>Leifsonia</taxon>
    </lineage>
</organism>
<dbReference type="EMBL" id="JACCFL010000001">
    <property type="protein sequence ID" value="NYJ25943.1"/>
    <property type="molecule type" value="Genomic_DNA"/>
</dbReference>
<gene>
    <name evidence="1" type="ORF">HNR13_004230</name>
</gene>
<dbReference type="Proteomes" id="UP000578352">
    <property type="component" value="Unassembled WGS sequence"/>
</dbReference>
<evidence type="ECO:0000313" key="2">
    <source>
        <dbReference type="Proteomes" id="UP000578352"/>
    </source>
</evidence>
<sequence>MSQPKVVFHLRYVDSRTTPGNWEYSDGMTIGYFSSEEKAQQALEQAKKLPGFSEDAGFFIDVFRVGATGFPQGFQPSVDDAVIDSWLSE</sequence>
<comment type="caution">
    <text evidence="1">The sequence shown here is derived from an EMBL/GenBank/DDBJ whole genome shotgun (WGS) entry which is preliminary data.</text>
</comment>
<evidence type="ECO:0000313" key="1">
    <source>
        <dbReference type="EMBL" id="NYJ25943.1"/>
    </source>
</evidence>
<dbReference type="RefSeq" id="WP_179608914.1">
    <property type="nucleotide sequence ID" value="NZ_BAABEH010000001.1"/>
</dbReference>
<accession>A0A853D1E5</accession>